<organism evidence="14 15">
    <name type="scientific">Sinocyclocheilus rhinocerous</name>
    <dbReference type="NCBI Taxonomy" id="307959"/>
    <lineage>
        <taxon>Eukaryota</taxon>
        <taxon>Metazoa</taxon>
        <taxon>Chordata</taxon>
        <taxon>Craniata</taxon>
        <taxon>Vertebrata</taxon>
        <taxon>Euteleostomi</taxon>
        <taxon>Actinopterygii</taxon>
        <taxon>Neopterygii</taxon>
        <taxon>Teleostei</taxon>
        <taxon>Ostariophysi</taxon>
        <taxon>Cypriniformes</taxon>
        <taxon>Cyprinidae</taxon>
        <taxon>Cyprininae</taxon>
        <taxon>Sinocyclocheilus</taxon>
    </lineage>
</organism>
<evidence type="ECO:0000313" key="15">
    <source>
        <dbReference type="Proteomes" id="UP000472270"/>
    </source>
</evidence>
<reference evidence="14" key="2">
    <citation type="submission" date="2025-09" db="UniProtKB">
        <authorList>
            <consortium name="Ensembl"/>
        </authorList>
    </citation>
    <scope>IDENTIFICATION</scope>
</reference>
<evidence type="ECO:0000256" key="7">
    <source>
        <dbReference type="ARBA" id="ARBA00023136"/>
    </source>
</evidence>
<keyword evidence="5" id="KW-0677">Repeat</keyword>
<dbReference type="CDD" id="cd13938">
    <property type="entry name" value="PANDER_like_TMEM2"/>
    <property type="match status" value="1"/>
</dbReference>
<comment type="subcellular location">
    <subcellularLocation>
        <location evidence="1">Cell envelope</location>
    </subcellularLocation>
    <subcellularLocation>
        <location evidence="2">Membrane</location>
    </subcellularLocation>
</comment>
<dbReference type="InterPro" id="IPR039473">
    <property type="entry name" value="TMEM2_PANDER-like"/>
</dbReference>
<keyword evidence="7 12" id="KW-0472">Membrane</keyword>
<feature type="transmembrane region" description="Helical" evidence="12">
    <location>
        <begin position="83"/>
        <end position="104"/>
    </location>
</feature>
<evidence type="ECO:0000256" key="4">
    <source>
        <dbReference type="ARBA" id="ARBA00022734"/>
    </source>
</evidence>
<keyword evidence="9" id="KW-0326">Glycosidase</keyword>
<evidence type="ECO:0000313" key="14">
    <source>
        <dbReference type="Ensembl" id="ENSSRHP00000051837.1"/>
    </source>
</evidence>
<evidence type="ECO:0000256" key="3">
    <source>
        <dbReference type="ARBA" id="ARBA00007586"/>
    </source>
</evidence>
<dbReference type="InterPro" id="IPR019316">
    <property type="entry name" value="G8_domain"/>
</dbReference>
<protein>
    <recommendedName>
        <fullName evidence="13">G8 domain-containing protein</fullName>
    </recommendedName>
</protein>
<gene>
    <name evidence="14" type="primary">cemip2</name>
</gene>
<dbReference type="InterPro" id="IPR039477">
    <property type="entry name" value="ILEI/PANDER_dom"/>
</dbReference>
<proteinExistence type="inferred from homology"/>
<keyword evidence="12" id="KW-0812">Transmembrane</keyword>
<dbReference type="Pfam" id="PF24605">
    <property type="entry name" value="CEMIP_X"/>
    <property type="match status" value="1"/>
</dbReference>
<dbReference type="Pfam" id="PF10162">
    <property type="entry name" value="G8"/>
    <property type="match status" value="1"/>
</dbReference>
<keyword evidence="4 10" id="KW-0430">Lectin</keyword>
<keyword evidence="15" id="KW-1185">Reference proteome</keyword>
<dbReference type="PROSITE" id="PS51484">
    <property type="entry name" value="G8"/>
    <property type="match status" value="1"/>
</dbReference>
<evidence type="ECO:0000256" key="8">
    <source>
        <dbReference type="ARBA" id="ARBA00023180"/>
    </source>
</evidence>
<sequence>MQVNDGPSSHPIFVAPANGNAQRSSGYVPGRIVPVRSPPPAKSPPPPTLKPPVPPPARPSVFNLSEDESRRERAQNQQRKNTYICVGVFFCVFLLILIVVLSLASKDVLDENCPHHNPVLLSWKPGHDLKKVVVVRSGEHYRLDSSATLCSITIQAGGSVVFADDRKGSKNITLRTRHILIEDGGALHIGSPKCRYRSLAAITLVGRSDETAVTEVPGMGRKFLGVNAGGTLELHGSERLSWTFLTRTVPSSGLVTGDHGFQKNFSRGINLRVVDQDTAEVVCNERFDTHDSRNDSKRLSQLLKSLPAGRIVALATGDSAVKSLLEETKRTIQDLLGSNHVNNLRYRQAWALVSVIGGGNGSCTEDVREHENHDTGGKALARREFVTVDGVGFTVTAYSEWKNGKPQFTHVGEILDGVDMRAEVALLSRNILIHGEMENSCYGKNWCQYFSYDTFGGHIKILGNFSSVHLSQVELKHMGQQQEKGRYPVNFHRCGDVDQRGGYRAPAYLNSLSIHHSFSRCVGIHATNGLLVRDTVGYVTLGHCFFLEDGIEQRNIFFHNLGLLTRPGTILPTDRNDSMCTEITDRVHKGYVPSPANECKAVSTFWIAHPNNHLISNSAAGSQDAGIWYAFHNSSTGDSHGLIPETKAELTPLGIFFNNRVHSNFKAGLFIDRKVKSTKATATDPREYLCLDNSARFRPHENSDPSRPRVAALIDTLISFKNNDLGAWIRGGDIVIRNSGFADNGVGLSFASDGSYPKDEGSSQEVSQSLFVGESRNRGTNGGQNKYWGIGGVDGKMRTLPRNKTFPIRGFQINDGPMRLLDSTFRAFSPTTERFTMAVGFSLKNIWQLTPRNNLSSLAFQPSVSAHTHLGPGHCSNISIVLIRHPQCVDVPHWNGVVCSGKYSQVYIQSQGASNLSLSISRDEYPDKPMVLRGIRSQTAPSQQYQPVLMMGKSYTVHWNGPAPRETVLSLINFDQGDWALLGFCYPNETVFQITSDIYNKQNNSFDGIEDYGPVSSISDLEKRQQERKYFFDKSVGLLWLYARARHRRDGHSYCSTAGCERVKIIATIRANQKTQTCNCTANAYPKYRKPASNIVPMPKPNTEPCRACGASQVSTVQTPYERAASFKLMLLTFRNCLRDLFDLKQSGFLIVTVDACSGKVTKSKVFPKQKTAVRICFSLMRITLFADSYDCLFIDAIAFFGFLGQGGPSPQPWSALLASQDTKVLGLQERFIPLALEEYSCPPQKGPPTRMDIELLKKSLSQK</sequence>
<accession>A0A673JDB5</accession>
<evidence type="ECO:0000256" key="10">
    <source>
        <dbReference type="PROSITE-ProRule" id="PRU01375"/>
    </source>
</evidence>
<dbReference type="Pfam" id="PF15711">
    <property type="entry name" value="ILEI"/>
    <property type="match status" value="1"/>
</dbReference>
<feature type="region of interest" description="Disordered" evidence="11">
    <location>
        <begin position="1"/>
        <end position="77"/>
    </location>
</feature>
<dbReference type="GO" id="GO:0016020">
    <property type="term" value="C:membrane"/>
    <property type="evidence" value="ECO:0007669"/>
    <property type="project" value="UniProtKB-SubCell"/>
</dbReference>
<feature type="compositionally biased region" description="Pro residues" evidence="11">
    <location>
        <begin position="36"/>
        <end position="58"/>
    </location>
</feature>
<evidence type="ECO:0000256" key="11">
    <source>
        <dbReference type="SAM" id="MobiDB-lite"/>
    </source>
</evidence>
<evidence type="ECO:0000256" key="1">
    <source>
        <dbReference type="ARBA" id="ARBA00004196"/>
    </source>
</evidence>
<keyword evidence="6" id="KW-0378">Hydrolase</keyword>
<evidence type="ECO:0000259" key="13">
    <source>
        <dbReference type="PROSITE" id="PS51484"/>
    </source>
</evidence>
<keyword evidence="12" id="KW-1133">Transmembrane helix</keyword>
<dbReference type="Ensembl" id="ENSSRHT00000053300.1">
    <property type="protein sequence ID" value="ENSSRHP00000051837.1"/>
    <property type="gene ID" value="ENSSRHG00000025941.1"/>
</dbReference>
<keyword evidence="8" id="KW-0325">Glycoprotein</keyword>
<dbReference type="PANTHER" id="PTHR15535:SF26">
    <property type="entry name" value="CELL SURFACE HYALURONIDASE"/>
    <property type="match status" value="1"/>
</dbReference>
<dbReference type="AlphaFoldDB" id="A0A673JDB5"/>
<dbReference type="InterPro" id="IPR055400">
    <property type="entry name" value="CEMIP_X"/>
</dbReference>
<dbReference type="Pfam" id="PF24606">
    <property type="entry name" value="CEMIP_beta-hel"/>
    <property type="match status" value="1"/>
</dbReference>
<evidence type="ECO:0000256" key="6">
    <source>
        <dbReference type="ARBA" id="ARBA00022801"/>
    </source>
</evidence>
<dbReference type="SMART" id="SM01225">
    <property type="entry name" value="G8"/>
    <property type="match status" value="1"/>
</dbReference>
<dbReference type="PANTHER" id="PTHR15535">
    <property type="entry name" value="TRANSMEMBRANE PROTEIN 2-RELATED"/>
    <property type="match status" value="1"/>
</dbReference>
<evidence type="ECO:0000256" key="12">
    <source>
        <dbReference type="SAM" id="Phobius"/>
    </source>
</evidence>
<name>A0A673JDB5_9TELE</name>
<comment type="similarity">
    <text evidence="3">Belongs to the CEMIP family.</text>
</comment>
<evidence type="ECO:0000256" key="2">
    <source>
        <dbReference type="ARBA" id="ARBA00004370"/>
    </source>
</evidence>
<reference evidence="14" key="1">
    <citation type="submission" date="2025-08" db="UniProtKB">
        <authorList>
            <consortium name="Ensembl"/>
        </authorList>
    </citation>
    <scope>IDENTIFICATION</scope>
</reference>
<dbReference type="InterPro" id="IPR052252">
    <property type="entry name" value="CEMIP/CEMIP2"/>
</dbReference>
<evidence type="ECO:0000256" key="5">
    <source>
        <dbReference type="ARBA" id="ARBA00022737"/>
    </source>
</evidence>
<dbReference type="GO" id="GO:0004553">
    <property type="term" value="F:hydrolase activity, hydrolyzing O-glycosyl compounds"/>
    <property type="evidence" value="ECO:0007669"/>
    <property type="project" value="UniProtKB-ARBA"/>
</dbReference>
<feature type="domain" description="G8" evidence="13">
    <location>
        <begin position="121"/>
        <end position="247"/>
    </location>
</feature>
<evidence type="ECO:0000256" key="9">
    <source>
        <dbReference type="ARBA" id="ARBA00023295"/>
    </source>
</evidence>
<dbReference type="Proteomes" id="UP000472270">
    <property type="component" value="Unassembled WGS sequence"/>
</dbReference>
<dbReference type="InterPro" id="IPR055401">
    <property type="entry name" value="CEMIP_beta-hel_dom"/>
</dbReference>
<dbReference type="GO" id="GO:0030246">
    <property type="term" value="F:carbohydrate binding"/>
    <property type="evidence" value="ECO:0007669"/>
    <property type="project" value="UniProtKB-UniRule"/>
</dbReference>
<dbReference type="PROSITE" id="PS52031">
    <property type="entry name" value="GG_LECTIN"/>
    <property type="match status" value="1"/>
</dbReference>